<dbReference type="InterPro" id="IPR036388">
    <property type="entry name" value="WH-like_DNA-bd_sf"/>
</dbReference>
<feature type="domain" description="HTH arsR-type" evidence="4">
    <location>
        <begin position="1"/>
        <end position="90"/>
    </location>
</feature>
<dbReference type="AlphaFoldDB" id="A0A0G0T026"/>
<dbReference type="InterPro" id="IPR001845">
    <property type="entry name" value="HTH_ArsR_DNA-bd_dom"/>
</dbReference>
<evidence type="ECO:0000313" key="5">
    <source>
        <dbReference type="EMBL" id="KKR70418.1"/>
    </source>
</evidence>
<gene>
    <name evidence="5" type="ORF">UU13_C0006G0020</name>
</gene>
<dbReference type="PANTHER" id="PTHR43132:SF2">
    <property type="entry name" value="ARSENICAL RESISTANCE OPERON REPRESSOR ARSR-RELATED"/>
    <property type="match status" value="1"/>
</dbReference>
<dbReference type="SMART" id="SM00418">
    <property type="entry name" value="HTH_ARSR"/>
    <property type="match status" value="1"/>
</dbReference>
<dbReference type="PANTHER" id="PTHR43132">
    <property type="entry name" value="ARSENICAL RESISTANCE OPERON REPRESSOR ARSR-RELATED"/>
    <property type="match status" value="1"/>
</dbReference>
<evidence type="ECO:0000313" key="6">
    <source>
        <dbReference type="Proteomes" id="UP000034452"/>
    </source>
</evidence>
<keyword evidence="1" id="KW-0805">Transcription regulation</keyword>
<dbReference type="GO" id="GO:0003700">
    <property type="term" value="F:DNA-binding transcription factor activity"/>
    <property type="evidence" value="ECO:0007669"/>
    <property type="project" value="InterPro"/>
</dbReference>
<dbReference type="GO" id="GO:0003677">
    <property type="term" value="F:DNA binding"/>
    <property type="evidence" value="ECO:0007669"/>
    <property type="project" value="UniProtKB-KW"/>
</dbReference>
<evidence type="ECO:0000256" key="2">
    <source>
        <dbReference type="ARBA" id="ARBA00023125"/>
    </source>
</evidence>
<protein>
    <submittedName>
        <fullName evidence="5">Transcriptional regulator, ArsR family</fullName>
    </submittedName>
</protein>
<keyword evidence="2" id="KW-0238">DNA-binding</keyword>
<dbReference type="Pfam" id="PF01022">
    <property type="entry name" value="HTH_5"/>
    <property type="match status" value="1"/>
</dbReference>
<dbReference type="PRINTS" id="PR00778">
    <property type="entry name" value="HTHARSR"/>
</dbReference>
<sequence>MNKKVSVSYKILRVIGGSTRFKIIVLLRRNKKGMNVTTLSETLNASLSRISHQLKILKRNNLIESIGKNRETIYKLADHRLRSYLNIILK</sequence>
<keyword evidence="3" id="KW-0804">Transcription</keyword>
<proteinExistence type="predicted"/>
<dbReference type="InterPro" id="IPR036390">
    <property type="entry name" value="WH_DNA-bd_sf"/>
</dbReference>
<organism evidence="5 6">
    <name type="scientific">Candidatus Nomurabacteria bacterium GW2011_GWB1_40_7</name>
    <dbReference type="NCBI Taxonomy" id="1618744"/>
    <lineage>
        <taxon>Bacteria</taxon>
        <taxon>Candidatus Nomuraibacteriota</taxon>
    </lineage>
</organism>
<accession>A0A0G0T026</accession>
<dbReference type="SUPFAM" id="SSF46785">
    <property type="entry name" value="Winged helix' DNA-binding domain"/>
    <property type="match status" value="1"/>
</dbReference>
<evidence type="ECO:0000259" key="4">
    <source>
        <dbReference type="PROSITE" id="PS50987"/>
    </source>
</evidence>
<dbReference type="CDD" id="cd00090">
    <property type="entry name" value="HTH_ARSR"/>
    <property type="match status" value="1"/>
</dbReference>
<dbReference type="InterPro" id="IPR051011">
    <property type="entry name" value="Metal_resp_trans_reg"/>
</dbReference>
<dbReference type="PROSITE" id="PS50987">
    <property type="entry name" value="HTH_ARSR_2"/>
    <property type="match status" value="1"/>
</dbReference>
<dbReference type="Proteomes" id="UP000034452">
    <property type="component" value="Unassembled WGS sequence"/>
</dbReference>
<dbReference type="NCBIfam" id="NF033788">
    <property type="entry name" value="HTH_metalloreg"/>
    <property type="match status" value="1"/>
</dbReference>
<dbReference type="Gene3D" id="1.10.10.10">
    <property type="entry name" value="Winged helix-like DNA-binding domain superfamily/Winged helix DNA-binding domain"/>
    <property type="match status" value="1"/>
</dbReference>
<evidence type="ECO:0000256" key="1">
    <source>
        <dbReference type="ARBA" id="ARBA00023015"/>
    </source>
</evidence>
<dbReference type="InterPro" id="IPR011991">
    <property type="entry name" value="ArsR-like_HTH"/>
</dbReference>
<evidence type="ECO:0000256" key="3">
    <source>
        <dbReference type="ARBA" id="ARBA00023163"/>
    </source>
</evidence>
<reference evidence="5 6" key="1">
    <citation type="journal article" date="2015" name="Nature">
        <title>rRNA introns, odd ribosomes, and small enigmatic genomes across a large radiation of phyla.</title>
        <authorList>
            <person name="Brown C.T."/>
            <person name="Hug L.A."/>
            <person name="Thomas B.C."/>
            <person name="Sharon I."/>
            <person name="Castelle C.J."/>
            <person name="Singh A."/>
            <person name="Wilkins M.J."/>
            <person name="Williams K.H."/>
            <person name="Banfield J.F."/>
        </authorList>
    </citation>
    <scope>NUCLEOTIDE SEQUENCE [LARGE SCALE GENOMIC DNA]</scope>
</reference>
<dbReference type="EMBL" id="LBZL01000006">
    <property type="protein sequence ID" value="KKR70418.1"/>
    <property type="molecule type" value="Genomic_DNA"/>
</dbReference>
<comment type="caution">
    <text evidence="5">The sequence shown here is derived from an EMBL/GenBank/DDBJ whole genome shotgun (WGS) entry which is preliminary data.</text>
</comment>
<name>A0A0G0T026_9BACT</name>